<keyword evidence="2" id="KW-1185">Reference proteome</keyword>
<name>A0ABQ2A063_9BACL</name>
<comment type="caution">
    <text evidence="1">The sequence shown here is derived from an EMBL/GenBank/DDBJ whole genome shotgun (WGS) entry which is preliminary data.</text>
</comment>
<dbReference type="Proteomes" id="UP000605427">
    <property type="component" value="Unassembled WGS sequence"/>
</dbReference>
<evidence type="ECO:0000313" key="1">
    <source>
        <dbReference type="EMBL" id="GGH81528.1"/>
    </source>
</evidence>
<reference evidence="2" key="1">
    <citation type="journal article" date="2019" name="Int. J. Syst. Evol. Microbiol.">
        <title>The Global Catalogue of Microorganisms (GCM) 10K type strain sequencing project: providing services to taxonomists for standard genome sequencing and annotation.</title>
        <authorList>
            <consortium name="The Broad Institute Genomics Platform"/>
            <consortium name="The Broad Institute Genome Sequencing Center for Infectious Disease"/>
            <person name="Wu L."/>
            <person name="Ma J."/>
        </authorList>
    </citation>
    <scope>NUCLEOTIDE SEQUENCE [LARGE SCALE GENOMIC DNA]</scope>
    <source>
        <strain evidence="2">CCM 8702</strain>
    </source>
</reference>
<protein>
    <submittedName>
        <fullName evidence="1">Uncharacterized protein</fullName>
    </submittedName>
</protein>
<evidence type="ECO:0000313" key="2">
    <source>
        <dbReference type="Proteomes" id="UP000605427"/>
    </source>
</evidence>
<accession>A0ABQ2A063</accession>
<dbReference type="EMBL" id="BMDD01000004">
    <property type="protein sequence ID" value="GGH81528.1"/>
    <property type="molecule type" value="Genomic_DNA"/>
</dbReference>
<sequence>MVLSKKYEFASFVCAFDCYETAEDYNLRLFMNSEKPETADLIFKLIEKYELKYYDLTQIN</sequence>
<organism evidence="1 2">
    <name type="scientific">Saccharibacillus endophyticus</name>
    <dbReference type="NCBI Taxonomy" id="2060666"/>
    <lineage>
        <taxon>Bacteria</taxon>
        <taxon>Bacillati</taxon>
        <taxon>Bacillota</taxon>
        <taxon>Bacilli</taxon>
        <taxon>Bacillales</taxon>
        <taxon>Paenibacillaceae</taxon>
        <taxon>Saccharibacillus</taxon>
    </lineage>
</organism>
<gene>
    <name evidence="1" type="ORF">GCM10007362_31460</name>
</gene>
<proteinExistence type="predicted"/>